<organism evidence="6 7">
    <name type="scientific">Vibrio agarivorans</name>
    <dbReference type="NCBI Taxonomy" id="153622"/>
    <lineage>
        <taxon>Bacteria</taxon>
        <taxon>Pseudomonadati</taxon>
        <taxon>Pseudomonadota</taxon>
        <taxon>Gammaproteobacteria</taxon>
        <taxon>Vibrionales</taxon>
        <taxon>Vibrionaceae</taxon>
        <taxon>Vibrio</taxon>
    </lineage>
</organism>
<comment type="subcellular location">
    <subcellularLocation>
        <location evidence="1">Membrane</location>
        <topology evidence="1">Multi-pass membrane protein</topology>
    </subcellularLocation>
</comment>
<dbReference type="RefSeq" id="WP_289962469.1">
    <property type="nucleotide sequence ID" value="NZ_JAUEOZ010000001.1"/>
</dbReference>
<evidence type="ECO:0000313" key="6">
    <source>
        <dbReference type="EMBL" id="MDN2481316.1"/>
    </source>
</evidence>
<dbReference type="InterPro" id="IPR006073">
    <property type="entry name" value="GTP-bd"/>
</dbReference>
<evidence type="ECO:0000256" key="1">
    <source>
        <dbReference type="ARBA" id="ARBA00004141"/>
    </source>
</evidence>
<dbReference type="InterPro" id="IPR021147">
    <property type="entry name" value="DUF697"/>
</dbReference>
<keyword evidence="4" id="KW-0472">Membrane</keyword>
<gene>
    <name evidence="6" type="ORF">QWJ08_07900</name>
</gene>
<evidence type="ECO:0000256" key="3">
    <source>
        <dbReference type="ARBA" id="ARBA00022989"/>
    </source>
</evidence>
<dbReference type="CDD" id="cd00882">
    <property type="entry name" value="Ras_like_GTPase"/>
    <property type="match status" value="1"/>
</dbReference>
<evidence type="ECO:0000256" key="4">
    <source>
        <dbReference type="ARBA" id="ARBA00023136"/>
    </source>
</evidence>
<protein>
    <submittedName>
        <fullName evidence="6">DUF697 domain-containing protein</fullName>
    </submittedName>
</protein>
<reference evidence="6" key="1">
    <citation type="submission" date="2024-05" db="EMBL/GenBank/DDBJ databases">
        <title>Genome Sequences of Four Agar- Degrading Marine Bacteria.</title>
        <authorList>
            <person name="Phillips E.K."/>
            <person name="Shaffer J.C."/>
            <person name="Henson M.W."/>
            <person name="Temperton B."/>
            <person name="Thrash C.J."/>
            <person name="Martin M.O."/>
        </authorList>
    </citation>
    <scope>NUCLEOTIDE SEQUENCE</scope>
    <source>
        <strain evidence="6">EKP203</strain>
    </source>
</reference>
<dbReference type="InterPro" id="IPR027417">
    <property type="entry name" value="P-loop_NTPase"/>
</dbReference>
<evidence type="ECO:0000256" key="2">
    <source>
        <dbReference type="ARBA" id="ARBA00022692"/>
    </source>
</evidence>
<proteinExistence type="predicted"/>
<dbReference type="Gene3D" id="3.40.50.300">
    <property type="entry name" value="P-loop containing nucleotide triphosphate hydrolases"/>
    <property type="match status" value="1"/>
</dbReference>
<keyword evidence="3" id="KW-1133">Transmembrane helix</keyword>
<evidence type="ECO:0000259" key="5">
    <source>
        <dbReference type="Pfam" id="PF01926"/>
    </source>
</evidence>
<comment type="caution">
    <text evidence="6">The sequence shown here is derived from an EMBL/GenBank/DDBJ whole genome shotgun (WGS) entry which is preliminary data.</text>
</comment>
<name>A0ABT7XZV6_9VIBR</name>
<dbReference type="Pfam" id="PF05128">
    <property type="entry name" value="DUF697"/>
    <property type="match status" value="1"/>
</dbReference>
<evidence type="ECO:0000313" key="7">
    <source>
        <dbReference type="Proteomes" id="UP001169719"/>
    </source>
</evidence>
<keyword evidence="2" id="KW-0812">Transmembrane</keyword>
<feature type="domain" description="G" evidence="5">
    <location>
        <begin position="33"/>
        <end position="137"/>
    </location>
</feature>
<keyword evidence="7" id="KW-1185">Reference proteome</keyword>
<accession>A0ABT7XZV6</accession>
<dbReference type="Proteomes" id="UP001169719">
    <property type="component" value="Unassembled WGS sequence"/>
</dbReference>
<dbReference type="Pfam" id="PF01926">
    <property type="entry name" value="MMR_HSR1"/>
    <property type="match status" value="1"/>
</dbReference>
<dbReference type="EMBL" id="JAUEOZ010000001">
    <property type="protein sequence ID" value="MDN2481316.1"/>
    <property type="molecule type" value="Genomic_DNA"/>
</dbReference>
<dbReference type="SUPFAM" id="SSF52540">
    <property type="entry name" value="P-loop containing nucleoside triphosphate hydrolases"/>
    <property type="match status" value="1"/>
</dbReference>
<sequence length="365" mass="40105">MLDRIKAFINPAENPDLTRAHEYQRQHLPTLWLLGKTGAGKSSLVQAVTGESDAQIGNGFEPCTMTSASYDYPSEQPIIRFLDSRGLGEAGYYPDDDLDFLSETSHALVIVMKLGEVEQSAVLEALKLIRKQKKIQHLLLVHTAVLEYTPNERQRLVTHQIEQVTKCWGKGVNHVEVDFCAQDDEIYNEAMLFDALSTLLPVVSLMVDKGEHSDLEEQNFARLEKEVLWYSGSAAASDLIPAVGLVSVPAIQGKMLHSLANQYGVEWNKRAFGELAGALGSSVAIQYSVKLASRQIVKLIPGYGQTVGAITAAAMSFGTTYGLGRAACYYFYSKSKGEDVSPDKMQAVYREALKKGKAASGYEKD</sequence>